<proteinExistence type="predicted"/>
<dbReference type="EMBL" id="CAXHTA020000003">
    <property type="protein sequence ID" value="CAL5220108.1"/>
    <property type="molecule type" value="Genomic_DNA"/>
</dbReference>
<dbReference type="Proteomes" id="UP001497392">
    <property type="component" value="Unassembled WGS sequence"/>
</dbReference>
<feature type="compositionally biased region" description="Basic and acidic residues" evidence="2">
    <location>
        <begin position="106"/>
        <end position="120"/>
    </location>
</feature>
<keyword evidence="4" id="KW-1185">Reference proteome</keyword>
<feature type="coiled-coil region" evidence="1">
    <location>
        <begin position="10"/>
        <end position="70"/>
    </location>
</feature>
<gene>
    <name evidence="3" type="primary">g2060</name>
    <name evidence="3" type="ORF">VP750_LOCUS1767</name>
</gene>
<comment type="caution">
    <text evidence="3">The sequence shown here is derived from an EMBL/GenBank/DDBJ whole genome shotgun (WGS) entry which is preliminary data.</text>
</comment>
<evidence type="ECO:0000256" key="2">
    <source>
        <dbReference type="SAM" id="MobiDB-lite"/>
    </source>
</evidence>
<evidence type="ECO:0000256" key="1">
    <source>
        <dbReference type="SAM" id="Coils"/>
    </source>
</evidence>
<accession>A0ABP1FPP4</accession>
<evidence type="ECO:0000313" key="4">
    <source>
        <dbReference type="Proteomes" id="UP001497392"/>
    </source>
</evidence>
<evidence type="ECO:0000313" key="3">
    <source>
        <dbReference type="EMBL" id="CAL5220108.1"/>
    </source>
</evidence>
<reference evidence="3 4" key="1">
    <citation type="submission" date="2024-06" db="EMBL/GenBank/DDBJ databases">
        <authorList>
            <person name="Kraege A."/>
            <person name="Thomma B."/>
        </authorList>
    </citation>
    <scope>NUCLEOTIDE SEQUENCE [LARGE SCALE GENOMIC DNA]</scope>
</reference>
<organism evidence="3 4">
    <name type="scientific">Coccomyxa viridis</name>
    <dbReference type="NCBI Taxonomy" id="1274662"/>
    <lineage>
        <taxon>Eukaryota</taxon>
        <taxon>Viridiplantae</taxon>
        <taxon>Chlorophyta</taxon>
        <taxon>core chlorophytes</taxon>
        <taxon>Trebouxiophyceae</taxon>
        <taxon>Trebouxiophyceae incertae sedis</taxon>
        <taxon>Coccomyxaceae</taxon>
        <taxon>Coccomyxa</taxon>
    </lineage>
</organism>
<keyword evidence="1" id="KW-0175">Coiled coil</keyword>
<protein>
    <submittedName>
        <fullName evidence="3">G2060 protein</fullName>
    </submittedName>
</protein>
<feature type="region of interest" description="Disordered" evidence="2">
    <location>
        <begin position="96"/>
        <end position="120"/>
    </location>
</feature>
<name>A0ABP1FPP4_9CHLO</name>
<sequence length="244" mass="28062">MADDTTNQQDSAWEREKEQHLAKLEQLKRQFAEERELHTAALKIRLEMCAEKYESQLRTLQQKAKSDAAERHPAAVLSTHQAHKIEQTQYLAKVDDTTQQQNSTLEGEREQHSSEFEEMQRRFAEEQELISAEFKGKREASDAEYDAQLTSLHEEAQKDAARRYAAAGQCKQQAHKLEQGTATAPLGPLEMVRKALISLCPEEPKLAETFKLEDLQRLYDAGYRCKSIMKEEFHMLDILVEDGI</sequence>